<keyword evidence="4" id="KW-0175">Coiled coil</keyword>
<dbReference type="EMBL" id="JAZAVJ010000233">
    <property type="protein sequence ID" value="KAK7403721.1"/>
    <property type="molecule type" value="Genomic_DNA"/>
</dbReference>
<evidence type="ECO:0000256" key="4">
    <source>
        <dbReference type="SAM" id="Coils"/>
    </source>
</evidence>
<reference evidence="7 8" key="1">
    <citation type="journal article" date="2025" name="Microbiol. Resour. Announc.">
        <title>Draft genome sequences for Neonectria magnoliae and Neonectria punicea, canker pathogens of Liriodendron tulipifera and Acer saccharum in West Virginia.</title>
        <authorList>
            <person name="Petronek H.M."/>
            <person name="Kasson M.T."/>
            <person name="Metheny A.M."/>
            <person name="Stauder C.M."/>
            <person name="Lovett B."/>
            <person name="Lynch S.C."/>
            <person name="Garnas J.R."/>
            <person name="Kasson L.R."/>
            <person name="Stajich J.E."/>
        </authorList>
    </citation>
    <scope>NUCLEOTIDE SEQUENCE [LARGE SCALE GENOMIC DNA]</scope>
    <source>
        <strain evidence="7 8">NRRL 64653</strain>
    </source>
</reference>
<organism evidence="7 8">
    <name type="scientific">Neonectria punicea</name>
    <dbReference type="NCBI Taxonomy" id="979145"/>
    <lineage>
        <taxon>Eukaryota</taxon>
        <taxon>Fungi</taxon>
        <taxon>Dikarya</taxon>
        <taxon>Ascomycota</taxon>
        <taxon>Pezizomycotina</taxon>
        <taxon>Sordariomycetes</taxon>
        <taxon>Hypocreomycetidae</taxon>
        <taxon>Hypocreales</taxon>
        <taxon>Nectriaceae</taxon>
        <taxon>Neonectria</taxon>
    </lineage>
</organism>
<evidence type="ECO:0000256" key="1">
    <source>
        <dbReference type="ARBA" id="ARBA00005234"/>
    </source>
</evidence>
<feature type="compositionally biased region" description="Polar residues" evidence="5">
    <location>
        <begin position="250"/>
        <end position="262"/>
    </location>
</feature>
<evidence type="ECO:0000313" key="8">
    <source>
        <dbReference type="Proteomes" id="UP001498476"/>
    </source>
</evidence>
<evidence type="ECO:0000259" key="6">
    <source>
        <dbReference type="PROSITE" id="PS50600"/>
    </source>
</evidence>
<keyword evidence="2" id="KW-0645">Protease</keyword>
<comment type="similarity">
    <text evidence="1">Belongs to the peptidase C48 family.</text>
</comment>
<feature type="compositionally biased region" description="Low complexity" evidence="5">
    <location>
        <begin position="277"/>
        <end position="303"/>
    </location>
</feature>
<dbReference type="SUPFAM" id="SSF54001">
    <property type="entry name" value="Cysteine proteinases"/>
    <property type="match status" value="1"/>
</dbReference>
<dbReference type="Gene3D" id="3.40.395.10">
    <property type="entry name" value="Adenoviral Proteinase, Chain A"/>
    <property type="match status" value="1"/>
</dbReference>
<dbReference type="InterPro" id="IPR003653">
    <property type="entry name" value="Peptidase_C48_C"/>
</dbReference>
<feature type="non-terminal residue" evidence="7">
    <location>
        <position position="1"/>
    </location>
</feature>
<name>A0ABR1GP81_9HYPO</name>
<evidence type="ECO:0000256" key="5">
    <source>
        <dbReference type="SAM" id="MobiDB-lite"/>
    </source>
</evidence>
<proteinExistence type="inferred from homology"/>
<gene>
    <name evidence="7" type="ORF">QQX98_010524</name>
</gene>
<feature type="compositionally biased region" description="Polar residues" evidence="5">
    <location>
        <begin position="197"/>
        <end position="216"/>
    </location>
</feature>
<accession>A0ABR1GP81</accession>
<dbReference type="Proteomes" id="UP001498476">
    <property type="component" value="Unassembled WGS sequence"/>
</dbReference>
<evidence type="ECO:0000256" key="3">
    <source>
        <dbReference type="ARBA" id="ARBA00022801"/>
    </source>
</evidence>
<dbReference type="Pfam" id="PF02902">
    <property type="entry name" value="Peptidase_C48"/>
    <property type="match status" value="1"/>
</dbReference>
<dbReference type="InterPro" id="IPR038765">
    <property type="entry name" value="Papain-like_cys_pep_sf"/>
</dbReference>
<feature type="coiled-coil region" evidence="4">
    <location>
        <begin position="369"/>
        <end position="417"/>
    </location>
</feature>
<feature type="domain" description="Ubiquitin-like protease family profile" evidence="6">
    <location>
        <begin position="1"/>
        <end position="157"/>
    </location>
</feature>
<keyword evidence="3" id="KW-0378">Hydrolase</keyword>
<evidence type="ECO:0000313" key="7">
    <source>
        <dbReference type="EMBL" id="KAK7403721.1"/>
    </source>
</evidence>
<feature type="region of interest" description="Disordered" evidence="5">
    <location>
        <begin position="192"/>
        <end position="328"/>
    </location>
</feature>
<sequence>IKTFNDFQLTSNAWLSDDVMYLLQQQLVDRALSEAPQKTTTTASSLLDPLFFRSSHKYSSLLPRPMGQKHDRFILAFVHHDSPGHWTQVAIDTQGKRIEWYDPLPCQHRTEEVRGKLREWTGRVFEGEPYDFVAVPGPQQPDTSSCGPFALQALDCRLRSLPFPSSWHPSDTRHRLASLVATSLQQSLCVEEKVSECNPTRDSNGSQGTRRNSADSIVNVPESAGNSSPLPRLNHGDADQSIRKRDDKSGQLSTAFDNSHQSPGPVEKLSPHPPVSNPQEQPQEQPQQQQSENGQSRSPSPSSKRPREEVLNPVESALSPKRQKGYHSTMTADEALASTHAELSRQSEIMASLNQSLRNSVVDVPQFDLDQLVATLEDELASLGRLRQEDVVLDQQANAALAELQKLKIKYADLERRQSTIGRLLGPTQSLATNASPDDQTVLQVDAEARQVVDSLTSMADSIINTITINIQTTMQTMVQAQQTADTTVQARNAMAKKGGSKN</sequence>
<comment type="caution">
    <text evidence="7">The sequence shown here is derived from an EMBL/GenBank/DDBJ whole genome shotgun (WGS) entry which is preliminary data.</text>
</comment>
<dbReference type="PROSITE" id="PS50600">
    <property type="entry name" value="ULP_PROTEASE"/>
    <property type="match status" value="1"/>
</dbReference>
<feature type="compositionally biased region" description="Basic and acidic residues" evidence="5">
    <location>
        <begin position="234"/>
        <end position="249"/>
    </location>
</feature>
<protein>
    <recommendedName>
        <fullName evidence="6">Ubiquitin-like protease family profile domain-containing protein</fullName>
    </recommendedName>
</protein>
<evidence type="ECO:0000256" key="2">
    <source>
        <dbReference type="ARBA" id="ARBA00022670"/>
    </source>
</evidence>
<keyword evidence="8" id="KW-1185">Reference proteome</keyword>